<evidence type="ECO:0000313" key="3">
    <source>
        <dbReference type="Proteomes" id="UP000318529"/>
    </source>
</evidence>
<dbReference type="NCBIfam" id="TIGR00004">
    <property type="entry name" value="Rid family detoxifying hydrolase"/>
    <property type="match status" value="1"/>
</dbReference>
<name>A0A560CIQ4_AZOBR</name>
<dbReference type="GO" id="GO:0019239">
    <property type="term" value="F:deaminase activity"/>
    <property type="evidence" value="ECO:0007669"/>
    <property type="project" value="TreeGrafter"/>
</dbReference>
<dbReference type="RefSeq" id="WP_145682174.1">
    <property type="nucleotide sequence ID" value="NZ_VITH01000004.1"/>
</dbReference>
<dbReference type="InterPro" id="IPR019897">
    <property type="entry name" value="RidA_CS"/>
</dbReference>
<dbReference type="InterPro" id="IPR006175">
    <property type="entry name" value="YjgF/YER057c/UK114"/>
</dbReference>
<dbReference type="CDD" id="cd00448">
    <property type="entry name" value="YjgF_YER057c_UK114_family"/>
    <property type="match status" value="1"/>
</dbReference>
<dbReference type="GO" id="GO:0005829">
    <property type="term" value="C:cytosol"/>
    <property type="evidence" value="ECO:0007669"/>
    <property type="project" value="TreeGrafter"/>
</dbReference>
<protein>
    <submittedName>
        <fullName evidence="2">Endoribonuclease L-PSP</fullName>
    </submittedName>
</protein>
<dbReference type="PANTHER" id="PTHR11803">
    <property type="entry name" value="2-IMINOBUTANOATE/2-IMINOPROPANOATE DEAMINASE RIDA"/>
    <property type="match status" value="1"/>
</dbReference>
<sequence>MTPIHTDSAPAAIGPYCQAMRHGDLLFVSGQLPIVPATGAFVSEDPVEQMAQCLANIAAIAEAAGTDIAKSLKLTVLVTDLSTFAALNDEYAKVFSTHKPARACYEVSALPKGAQVEIDAIIAM</sequence>
<evidence type="ECO:0000256" key="1">
    <source>
        <dbReference type="ARBA" id="ARBA00010552"/>
    </source>
</evidence>
<comment type="similarity">
    <text evidence="1">Belongs to the RutC family.</text>
</comment>
<dbReference type="InterPro" id="IPR035959">
    <property type="entry name" value="RutC-like_sf"/>
</dbReference>
<dbReference type="Pfam" id="PF01042">
    <property type="entry name" value="Ribonuc_L-PSP"/>
    <property type="match status" value="1"/>
</dbReference>
<accession>A0A560CIQ4</accession>
<reference evidence="2 3" key="1">
    <citation type="submission" date="2019-06" db="EMBL/GenBank/DDBJ databases">
        <title>Genomic Encyclopedia of Type Strains, Phase IV (KMG-V): Genome sequencing to study the core and pangenomes of soil and plant-associated prokaryotes.</title>
        <authorList>
            <person name="Whitman W."/>
        </authorList>
    </citation>
    <scope>NUCLEOTIDE SEQUENCE [LARGE SCALE GENOMIC DNA]</scope>
    <source>
        <strain evidence="2 3">BR 11650</strain>
    </source>
</reference>
<dbReference type="Proteomes" id="UP000318529">
    <property type="component" value="Unassembled WGS sequence"/>
</dbReference>
<dbReference type="Gene3D" id="3.30.1330.40">
    <property type="entry name" value="RutC-like"/>
    <property type="match status" value="1"/>
</dbReference>
<comment type="caution">
    <text evidence="2">The sequence shown here is derived from an EMBL/GenBank/DDBJ whole genome shotgun (WGS) entry which is preliminary data.</text>
</comment>
<dbReference type="PANTHER" id="PTHR11803:SF39">
    <property type="entry name" value="2-IMINOBUTANOATE_2-IMINOPROPANOATE DEAMINASE"/>
    <property type="match status" value="1"/>
</dbReference>
<proteinExistence type="inferred from homology"/>
<organism evidence="2 3">
    <name type="scientific">Azospirillum brasilense</name>
    <dbReference type="NCBI Taxonomy" id="192"/>
    <lineage>
        <taxon>Bacteria</taxon>
        <taxon>Pseudomonadati</taxon>
        <taxon>Pseudomonadota</taxon>
        <taxon>Alphaproteobacteria</taxon>
        <taxon>Rhodospirillales</taxon>
        <taxon>Azospirillaceae</taxon>
        <taxon>Azospirillum</taxon>
    </lineage>
</organism>
<evidence type="ECO:0000313" key="2">
    <source>
        <dbReference type="EMBL" id="TWA84745.1"/>
    </source>
</evidence>
<gene>
    <name evidence="2" type="ORF">FBZ83_10410</name>
</gene>
<dbReference type="AlphaFoldDB" id="A0A560CIQ4"/>
<dbReference type="EMBL" id="VITH01000004">
    <property type="protein sequence ID" value="TWA84745.1"/>
    <property type="molecule type" value="Genomic_DNA"/>
</dbReference>
<dbReference type="FunFam" id="3.30.1330.40:FF:000001">
    <property type="entry name" value="L-PSP family endoribonuclease"/>
    <property type="match status" value="1"/>
</dbReference>
<dbReference type="InterPro" id="IPR006056">
    <property type="entry name" value="RidA"/>
</dbReference>
<dbReference type="PROSITE" id="PS01094">
    <property type="entry name" value="UPF0076"/>
    <property type="match status" value="1"/>
</dbReference>
<dbReference type="SUPFAM" id="SSF55298">
    <property type="entry name" value="YjgF-like"/>
    <property type="match status" value="1"/>
</dbReference>